<dbReference type="RefSeq" id="WP_125966272.1">
    <property type="nucleotide sequence ID" value="NZ_RXFQ01000015.1"/>
</dbReference>
<dbReference type="EMBL" id="RXFQ01000015">
    <property type="protein sequence ID" value="RSZ31628.1"/>
    <property type="molecule type" value="Genomic_DNA"/>
</dbReference>
<evidence type="ECO:0000259" key="1">
    <source>
        <dbReference type="SMART" id="SM00382"/>
    </source>
</evidence>
<dbReference type="Pfam" id="PF05621">
    <property type="entry name" value="TniB"/>
    <property type="match status" value="1"/>
</dbReference>
<dbReference type="SUPFAM" id="SSF52540">
    <property type="entry name" value="P-loop containing nucleoside triphosphate hydrolases"/>
    <property type="match status" value="1"/>
</dbReference>
<comment type="caution">
    <text evidence="2">The sequence shown here is derived from an EMBL/GenBank/DDBJ whole genome shotgun (WGS) entry which is preliminary data.</text>
</comment>
<name>A0ABY0A1D8_9BURK</name>
<dbReference type="Proteomes" id="UP000271137">
    <property type="component" value="Unassembled WGS sequence"/>
</dbReference>
<dbReference type="InterPro" id="IPR052026">
    <property type="entry name" value="ExeA_AAA_ATPase_DNA-bind"/>
</dbReference>
<dbReference type="InterPro" id="IPR003593">
    <property type="entry name" value="AAA+_ATPase"/>
</dbReference>
<sequence length="318" mass="35204">MSARDDNEGDVDWPDEEERQTITRRLFTYTPHALAAAIPVDRIMVSHPGFKEILSSCDRVFQLSREFSTQQGVVVSGPTGSGKTALIRYFRSSLPSSNLFEVGHGALAVRLSKRPTVGQLVGSLLRQIRYPFPNVNAHTLGVKRNVLIDALKQKGTRLLFVDEAHHLLLQTRMRIRTEDGNHVTDCLRELMDEVPLGLALFGGEDLADLTGVDLHLASRISARHLLQSFEAGSMWHGFVRAFARQSKGFNLDLLAEKAEAARVQKATGGNLRAFKRLVTEAVLIAADDGVTRIGIEHLRTAFDRVYGKHASLGNPYAE</sequence>
<reference evidence="2 3" key="1">
    <citation type="submission" date="2018-12" db="EMBL/GenBank/DDBJ databases">
        <title>The genome sequences of strain 502.</title>
        <authorList>
            <person name="Gao J."/>
            <person name="Sun J."/>
        </authorList>
    </citation>
    <scope>NUCLEOTIDE SEQUENCE [LARGE SCALE GENOMIC DNA]</scope>
    <source>
        <strain evidence="2 3">502</strain>
    </source>
</reference>
<protein>
    <recommendedName>
        <fullName evidence="1">AAA+ ATPase domain-containing protein</fullName>
    </recommendedName>
</protein>
<accession>A0ABY0A1D8</accession>
<evidence type="ECO:0000313" key="3">
    <source>
        <dbReference type="Proteomes" id="UP000271137"/>
    </source>
</evidence>
<dbReference type="PANTHER" id="PTHR35894:SF1">
    <property type="entry name" value="PHOSPHORIBULOKINASE _ URIDINE KINASE FAMILY"/>
    <property type="match status" value="1"/>
</dbReference>
<dbReference type="InterPro" id="IPR027417">
    <property type="entry name" value="P-loop_NTPase"/>
</dbReference>
<gene>
    <name evidence="2" type="ORF">EJO66_22935</name>
</gene>
<dbReference type="Gene3D" id="3.40.50.300">
    <property type="entry name" value="P-loop containing nucleotide triphosphate hydrolases"/>
    <property type="match status" value="1"/>
</dbReference>
<evidence type="ECO:0000313" key="2">
    <source>
        <dbReference type="EMBL" id="RSZ31628.1"/>
    </source>
</evidence>
<keyword evidence="3" id="KW-1185">Reference proteome</keyword>
<organism evidence="2 3">
    <name type="scientific">Variovorax beijingensis</name>
    <dbReference type="NCBI Taxonomy" id="2496117"/>
    <lineage>
        <taxon>Bacteria</taxon>
        <taxon>Pseudomonadati</taxon>
        <taxon>Pseudomonadota</taxon>
        <taxon>Betaproteobacteria</taxon>
        <taxon>Burkholderiales</taxon>
        <taxon>Comamonadaceae</taxon>
        <taxon>Variovorax</taxon>
    </lineage>
</organism>
<proteinExistence type="predicted"/>
<dbReference type="SMART" id="SM00382">
    <property type="entry name" value="AAA"/>
    <property type="match status" value="1"/>
</dbReference>
<dbReference type="PANTHER" id="PTHR35894">
    <property type="entry name" value="GENERAL SECRETION PATHWAY PROTEIN A-RELATED"/>
    <property type="match status" value="1"/>
</dbReference>
<dbReference type="InterPro" id="IPR008868">
    <property type="entry name" value="TniB"/>
</dbReference>
<feature type="domain" description="AAA+ ATPase" evidence="1">
    <location>
        <begin position="69"/>
        <end position="240"/>
    </location>
</feature>